<feature type="transmembrane region" description="Helical" evidence="1">
    <location>
        <begin position="42"/>
        <end position="68"/>
    </location>
</feature>
<organism evidence="2 3">
    <name type="scientific">Vibrio parahaemolyticus</name>
    <dbReference type="NCBI Taxonomy" id="670"/>
    <lineage>
        <taxon>Bacteria</taxon>
        <taxon>Pseudomonadati</taxon>
        <taxon>Pseudomonadota</taxon>
        <taxon>Gammaproteobacteria</taxon>
        <taxon>Vibrionales</taxon>
        <taxon>Vibrionaceae</taxon>
        <taxon>Vibrio</taxon>
    </lineage>
</organism>
<dbReference type="PANTHER" id="PTHR32063:SF0">
    <property type="entry name" value="SWARMING MOTILITY PROTEIN SWRC"/>
    <property type="match status" value="1"/>
</dbReference>
<evidence type="ECO:0000313" key="2">
    <source>
        <dbReference type="EMBL" id="OXE30792.1"/>
    </source>
</evidence>
<feature type="non-terminal residue" evidence="2">
    <location>
        <position position="128"/>
    </location>
</feature>
<dbReference type="SUPFAM" id="SSF82866">
    <property type="entry name" value="Multidrug efflux transporter AcrB transmembrane domain"/>
    <property type="match status" value="1"/>
</dbReference>
<dbReference type="Pfam" id="PF00873">
    <property type="entry name" value="ACR_tran"/>
    <property type="match status" value="1"/>
</dbReference>
<dbReference type="GO" id="GO:0042910">
    <property type="term" value="F:xenobiotic transmembrane transporter activity"/>
    <property type="evidence" value="ECO:0007669"/>
    <property type="project" value="TreeGrafter"/>
</dbReference>
<dbReference type="InterPro" id="IPR001036">
    <property type="entry name" value="Acrflvin-R"/>
</dbReference>
<evidence type="ECO:0000313" key="3">
    <source>
        <dbReference type="Proteomes" id="UP000214596"/>
    </source>
</evidence>
<name>A0A227J788_VIBPH</name>
<gene>
    <name evidence="2" type="ORF">CA163_21485</name>
</gene>
<keyword evidence="1" id="KW-0812">Transmembrane</keyword>
<dbReference type="Gene3D" id="1.20.1640.10">
    <property type="entry name" value="Multidrug efflux transporter AcrB transmembrane domain"/>
    <property type="match status" value="1"/>
</dbReference>
<protein>
    <submittedName>
        <fullName evidence="2">Multidrug transporter</fullName>
    </submittedName>
</protein>
<dbReference type="Proteomes" id="UP000214596">
    <property type="component" value="Unassembled WGS sequence"/>
</dbReference>
<comment type="caution">
    <text evidence="2">The sequence shown here is derived from an EMBL/GenBank/DDBJ whole genome shotgun (WGS) entry which is preliminary data.</text>
</comment>
<dbReference type="EMBL" id="NIXT01001860">
    <property type="protein sequence ID" value="OXE30792.1"/>
    <property type="molecule type" value="Genomic_DNA"/>
</dbReference>
<reference evidence="2 3" key="1">
    <citation type="journal article" date="2017" name="Appl. Environ. Microbiol.">
        <title>Parallel evolution of two clades of a major Atlantic endemic Vibrio parahaemolyticus pathogen lineage by independent acquisition of related pathogenicity islands.</title>
        <authorList>
            <person name="Xu F."/>
            <person name="Gonzalez-Escalona N."/>
            <person name="Drees K.P."/>
            <person name="Sebra R.P."/>
            <person name="Cooper V.S."/>
            <person name="Jones S.H."/>
            <person name="Whistler C.A."/>
        </authorList>
    </citation>
    <scope>NUCLEOTIDE SEQUENCE [LARGE SCALE GENOMIC DNA]</scope>
    <source>
        <strain evidence="2 3">MAVP-3</strain>
    </source>
</reference>
<dbReference type="STRING" id="670.ACZ92_20540"/>
<sequence>MALILITQFNSFYQAFLILSAVLFSTVGVFAGLLIFQKPFGIIMSGIGVIALAGIVVNNNIVLIDTYNQMRKRGLDKAEAILRTGVQRLRPVLLTTITTILGLLPMVLEMNIDLVNQKVEFGAPSTQW</sequence>
<keyword evidence="1" id="KW-1133">Transmembrane helix</keyword>
<dbReference type="GO" id="GO:0005886">
    <property type="term" value="C:plasma membrane"/>
    <property type="evidence" value="ECO:0007669"/>
    <property type="project" value="TreeGrafter"/>
</dbReference>
<dbReference type="PANTHER" id="PTHR32063">
    <property type="match status" value="1"/>
</dbReference>
<dbReference type="AlphaFoldDB" id="A0A227J788"/>
<keyword evidence="1" id="KW-0472">Membrane</keyword>
<proteinExistence type="predicted"/>
<evidence type="ECO:0000256" key="1">
    <source>
        <dbReference type="SAM" id="Phobius"/>
    </source>
</evidence>
<feature type="transmembrane region" description="Helical" evidence="1">
    <location>
        <begin position="89"/>
        <end position="108"/>
    </location>
</feature>
<accession>A0A227J788</accession>
<feature type="transmembrane region" description="Helical" evidence="1">
    <location>
        <begin position="12"/>
        <end position="36"/>
    </location>
</feature>